<dbReference type="OrthoDB" id="2895694at2"/>
<keyword evidence="2" id="KW-1185">Reference proteome</keyword>
<accession>A0A1R1QPT8</accession>
<proteinExistence type="predicted"/>
<sequence length="67" mass="7589">MARGKEVDVNSDLTFIEQVEKGKVTLLVLDGHSGKVKKYEAVEHGSTVVETTKGKIFRVRFDDYELF</sequence>
<gene>
    <name evidence="1" type="ORF">BW143_08650</name>
</gene>
<name>A0A1R1RP73_9BACI</name>
<protein>
    <submittedName>
        <fullName evidence="1">Uncharacterized protein</fullName>
    </submittedName>
</protein>
<dbReference type="AlphaFoldDB" id="A0A1R1RP73"/>
<evidence type="ECO:0000313" key="2">
    <source>
        <dbReference type="Proteomes" id="UP000187367"/>
    </source>
</evidence>
<dbReference type="InterPro" id="IPR035530">
    <property type="entry name" value="PBSX_XtrA"/>
</dbReference>
<dbReference type="EMBL" id="MTJL01000014">
    <property type="protein sequence ID" value="OMI06675.1"/>
    <property type="molecule type" value="Genomic_DNA"/>
</dbReference>
<evidence type="ECO:0000313" key="1">
    <source>
        <dbReference type="EMBL" id="OMI06675.1"/>
    </source>
</evidence>
<organism evidence="1 2">
    <name type="scientific">Bacillus swezeyi</name>
    <dbReference type="NCBI Taxonomy" id="1925020"/>
    <lineage>
        <taxon>Bacteria</taxon>
        <taxon>Bacillati</taxon>
        <taxon>Bacillota</taxon>
        <taxon>Bacilli</taxon>
        <taxon>Bacillales</taxon>
        <taxon>Bacillaceae</taxon>
        <taxon>Bacillus</taxon>
    </lineage>
</organism>
<dbReference type="RefSeq" id="WP_076762517.1">
    <property type="nucleotide sequence ID" value="NZ_JARMMI010000007.1"/>
</dbReference>
<reference evidence="1 2" key="1">
    <citation type="submission" date="2017-01" db="EMBL/GenBank/DDBJ databases">
        <title>Bacillus phylogenomics.</title>
        <authorList>
            <person name="Dunlap C."/>
        </authorList>
    </citation>
    <scope>NUCLEOTIDE SEQUENCE [LARGE SCALE GENOMIC DNA]</scope>
    <source>
        <strain evidence="1 2">NRRL B-41282</strain>
    </source>
</reference>
<comment type="caution">
    <text evidence="1">The sequence shown here is derived from an EMBL/GenBank/DDBJ whole genome shotgun (WGS) entry which is preliminary data.</text>
</comment>
<accession>A0A1R1RP73</accession>
<dbReference type="Pfam" id="PF17356">
    <property type="entry name" value="PBSX_XtrA"/>
    <property type="match status" value="1"/>
</dbReference>
<dbReference type="Proteomes" id="UP000187367">
    <property type="component" value="Unassembled WGS sequence"/>
</dbReference>